<feature type="region of interest" description="Disordered" evidence="1">
    <location>
        <begin position="72"/>
        <end position="92"/>
    </location>
</feature>
<dbReference type="Proteomes" id="UP000240429">
    <property type="component" value="Unassembled WGS sequence"/>
</dbReference>
<evidence type="ECO:0000256" key="1">
    <source>
        <dbReference type="SAM" id="MobiDB-lite"/>
    </source>
</evidence>
<keyword evidence="3" id="KW-1185">Reference proteome</keyword>
<dbReference type="InterPro" id="IPR029058">
    <property type="entry name" value="AB_hydrolase_fold"/>
</dbReference>
<dbReference type="GO" id="GO:0016787">
    <property type="term" value="F:hydrolase activity"/>
    <property type="evidence" value="ECO:0007669"/>
    <property type="project" value="UniProtKB-KW"/>
</dbReference>
<dbReference type="EMBL" id="PYBJ01000001">
    <property type="protein sequence ID" value="PSM45048.1"/>
    <property type="molecule type" value="Genomic_DNA"/>
</dbReference>
<evidence type="ECO:0000313" key="2">
    <source>
        <dbReference type="EMBL" id="PSM45048.1"/>
    </source>
</evidence>
<dbReference type="Gene3D" id="3.40.50.1820">
    <property type="entry name" value="alpha/beta hydrolase"/>
    <property type="match status" value="1"/>
</dbReference>
<dbReference type="OrthoDB" id="9806902at2"/>
<proteinExistence type="predicted"/>
<keyword evidence="2" id="KW-0378">Hydrolase</keyword>
<comment type="caution">
    <text evidence="2">The sequence shown here is derived from an EMBL/GenBank/DDBJ whole genome shotgun (WGS) entry which is preliminary data.</text>
</comment>
<name>A0A2P8QFS4_9ACTN</name>
<reference evidence="2 3" key="1">
    <citation type="submission" date="2018-03" db="EMBL/GenBank/DDBJ databases">
        <title>Streptomyces dioscori sp. nov., a novel endophytic actinobacterium isolated from bulbil of Dioscorea bulbifera L.</title>
        <authorList>
            <person name="Zhikuan W."/>
        </authorList>
    </citation>
    <scope>NUCLEOTIDE SEQUENCE [LARGE SCALE GENOMIC DNA]</scope>
    <source>
        <strain evidence="2 3">A217</strain>
    </source>
</reference>
<dbReference type="RefSeq" id="WP_107014803.1">
    <property type="nucleotide sequence ID" value="NZ_KZ679038.1"/>
</dbReference>
<protein>
    <submittedName>
        <fullName evidence="2">Alpha/beta hydrolase</fullName>
    </submittedName>
</protein>
<gene>
    <name evidence="2" type="ORF">C6Y14_02850</name>
</gene>
<evidence type="ECO:0000313" key="3">
    <source>
        <dbReference type="Proteomes" id="UP000240429"/>
    </source>
</evidence>
<accession>A0A2P8QFS4</accession>
<sequence>MTEYTDHHAPEGLRTRGTVIVVPGRGETRDTYTRLGRRLAADAYRVRVVDAPDIDADDLDGQLADFGARLTAAGDGTAGENGTEGGTDNGAEGGIVRPVVFLGADTGALAVAALVGASDTAGDAPTGLRPDAVVLAGLPGHATGAGGAIGAAGTWDDELDVRTSCPAHRGRLTDDTQVRRGALGETVPEALLVAAHGSEADVPALILVGDADPLADHDALVRTAKSLPRARLSTVRGGHHDVLNDLQHRSVAAEIVTFLETLRNELVPLIAVETSDW</sequence>
<feature type="compositionally biased region" description="Gly residues" evidence="1">
    <location>
        <begin position="76"/>
        <end position="92"/>
    </location>
</feature>
<dbReference type="AlphaFoldDB" id="A0A2P8QFS4"/>
<organism evidence="2 3">
    <name type="scientific">Streptomyces dioscori</name>
    <dbReference type="NCBI Taxonomy" id="2109333"/>
    <lineage>
        <taxon>Bacteria</taxon>
        <taxon>Bacillati</taxon>
        <taxon>Actinomycetota</taxon>
        <taxon>Actinomycetes</taxon>
        <taxon>Kitasatosporales</taxon>
        <taxon>Streptomycetaceae</taxon>
        <taxon>Streptomyces</taxon>
        <taxon>Streptomyces aurantiacus group</taxon>
    </lineage>
</organism>
<dbReference type="SUPFAM" id="SSF53474">
    <property type="entry name" value="alpha/beta-Hydrolases"/>
    <property type="match status" value="1"/>
</dbReference>